<evidence type="ECO:0000256" key="1">
    <source>
        <dbReference type="ARBA" id="ARBA00011245"/>
    </source>
</evidence>
<keyword evidence="3" id="KW-0862">Zinc</keyword>
<dbReference type="EMBL" id="CAXIEN010000326">
    <property type="protein sequence ID" value="CAL1293456.1"/>
    <property type="molecule type" value="Genomic_DNA"/>
</dbReference>
<dbReference type="SUPFAM" id="SSF103473">
    <property type="entry name" value="MFS general substrate transporter"/>
    <property type="match status" value="1"/>
</dbReference>
<dbReference type="InterPro" id="IPR011701">
    <property type="entry name" value="MFS"/>
</dbReference>
<evidence type="ECO:0000313" key="6">
    <source>
        <dbReference type="EMBL" id="CAL1293456.1"/>
    </source>
</evidence>
<gene>
    <name evidence="6" type="ORF">LARSCL_LOCUS18204</name>
</gene>
<evidence type="ECO:0000256" key="4">
    <source>
        <dbReference type="SAM" id="Phobius"/>
    </source>
</evidence>
<proteinExistence type="predicted"/>
<keyword evidence="4" id="KW-1133">Transmembrane helix</keyword>
<evidence type="ECO:0000259" key="5">
    <source>
        <dbReference type="PROSITE" id="PS51864"/>
    </source>
</evidence>
<dbReference type="InterPro" id="IPR034035">
    <property type="entry name" value="Astacin-like_dom"/>
</dbReference>
<feature type="transmembrane region" description="Helical" evidence="4">
    <location>
        <begin position="401"/>
        <end position="419"/>
    </location>
</feature>
<organism evidence="6 7">
    <name type="scientific">Larinioides sclopetarius</name>
    <dbReference type="NCBI Taxonomy" id="280406"/>
    <lineage>
        <taxon>Eukaryota</taxon>
        <taxon>Metazoa</taxon>
        <taxon>Ecdysozoa</taxon>
        <taxon>Arthropoda</taxon>
        <taxon>Chelicerata</taxon>
        <taxon>Arachnida</taxon>
        <taxon>Araneae</taxon>
        <taxon>Araneomorphae</taxon>
        <taxon>Entelegynae</taxon>
        <taxon>Araneoidea</taxon>
        <taxon>Araneidae</taxon>
        <taxon>Larinioides</taxon>
    </lineage>
</organism>
<dbReference type="PROSITE" id="PS51864">
    <property type="entry name" value="ASTACIN"/>
    <property type="match status" value="1"/>
</dbReference>
<dbReference type="Pfam" id="PF07690">
    <property type="entry name" value="MFS_1"/>
    <property type="match status" value="1"/>
</dbReference>
<dbReference type="SMART" id="SM00235">
    <property type="entry name" value="ZnMc"/>
    <property type="match status" value="1"/>
</dbReference>
<feature type="domain" description="Peptidase M12A" evidence="5">
    <location>
        <begin position="529"/>
        <end position="727"/>
    </location>
</feature>
<feature type="transmembrane region" description="Helical" evidence="4">
    <location>
        <begin position="12"/>
        <end position="44"/>
    </location>
</feature>
<reference evidence="6 7" key="1">
    <citation type="submission" date="2024-04" db="EMBL/GenBank/DDBJ databases">
        <authorList>
            <person name="Rising A."/>
            <person name="Reimegard J."/>
            <person name="Sonavane S."/>
            <person name="Akerstrom W."/>
            <person name="Nylinder S."/>
            <person name="Hedman E."/>
            <person name="Kallberg Y."/>
        </authorList>
    </citation>
    <scope>NUCLEOTIDE SEQUENCE [LARGE SCALE GENOMIC DNA]</scope>
</reference>
<dbReference type="Proteomes" id="UP001497382">
    <property type="component" value="Unassembled WGS sequence"/>
</dbReference>
<feature type="binding site" evidence="3">
    <location>
        <position position="636"/>
    </location>
    <ligand>
        <name>Zn(2+)</name>
        <dbReference type="ChEBI" id="CHEBI:29105"/>
        <note>catalytic</note>
    </ligand>
</feature>
<sequence>MMVSQEAINRGLAIFACCVLYGLFMGMVRMSSLLFVACIAQYNIDRKRASFPFVLAFTVRNLIGPVAGFLGKQFGIRKVVICGVLLSAVSIGACSLADDIATITVLWGVGHGIGYGFGTLLLPHYLSMRFTKHLDKANGITLAGECVTYFLLSVLTEHLLEKYGLSGTFLVLSGVMLNGLLAALLLKNPTRTLERENCGSFAEKEKLQVKIIDPKNCSIPPDDKATKQRKSSTNVFRVFLDPVYILIIFTQSVMLYLFSTTTTILIDVSRDQGVSVEDEVYVFLSMTIGDIIGRTLLGSVTDAGCLTKMNFSALCFAGIGILYAACAWIKHFIMMIVFSFLFGLFIGGLLMISPGVVTFYVEKQYLSVAIASRLILYPPISFTQAPLIGFFRDVLQSYNTLFYLMMGLCCACCFTSLLIPPLAKCRDAKKKPLEDMGTAILSSCLLFCIVLTGVYPSIEFQNHTYVEPEYLENLLATGQYEEFARLLHIDDVNLVKPAEGNRSDDPMFNKGLEGGDILLTPWQREQARQGINFAIYNGSKWKKEVPYVFDNSSYRSAQKRTIMKAIMTWNRDLSSYIRFRPRRSSDESYVMFFSGNGCYSYLGRIGGPQGLSLQANGCLSQGTILHEMTHAVGMAHEHNRADRDNYIKMLFDNIPLDWQSQYEKTSYETFPLLGPYDYYSVMHYPVNAPGTNKPAFEVRQTGIDLSRIGQREGQTELDKDKIKRLYM</sequence>
<feature type="transmembrane region" description="Helical" evidence="4">
    <location>
        <begin position="439"/>
        <end position="458"/>
    </location>
</feature>
<keyword evidence="3" id="KW-0482">Metalloprotease</keyword>
<feature type="transmembrane region" description="Helical" evidence="4">
    <location>
        <begin position="374"/>
        <end position="395"/>
    </location>
</feature>
<comment type="subunit">
    <text evidence="1">Monomer.</text>
</comment>
<evidence type="ECO:0000256" key="2">
    <source>
        <dbReference type="ARBA" id="ARBA00025529"/>
    </source>
</evidence>
<keyword evidence="4" id="KW-0812">Transmembrane</keyword>
<dbReference type="GO" id="GO:0006508">
    <property type="term" value="P:proteolysis"/>
    <property type="evidence" value="ECO:0007669"/>
    <property type="project" value="UniProtKB-KW"/>
</dbReference>
<feature type="binding site" evidence="3">
    <location>
        <position position="630"/>
    </location>
    <ligand>
        <name>Zn(2+)</name>
        <dbReference type="ChEBI" id="CHEBI:29105"/>
        <note>catalytic</note>
    </ligand>
</feature>
<keyword evidence="3" id="KW-0378">Hydrolase</keyword>
<feature type="binding site" evidence="3">
    <location>
        <position position="626"/>
    </location>
    <ligand>
        <name>Zn(2+)</name>
        <dbReference type="ChEBI" id="CHEBI:29105"/>
        <note>catalytic</note>
    </ligand>
</feature>
<dbReference type="Gene3D" id="1.20.1250.20">
    <property type="entry name" value="MFS general substrate transporter like domains"/>
    <property type="match status" value="2"/>
</dbReference>
<feature type="active site" evidence="3">
    <location>
        <position position="627"/>
    </location>
</feature>
<dbReference type="GO" id="GO:0004222">
    <property type="term" value="F:metalloendopeptidase activity"/>
    <property type="evidence" value="ECO:0007669"/>
    <property type="project" value="UniProtKB-UniRule"/>
</dbReference>
<dbReference type="Pfam" id="PF01400">
    <property type="entry name" value="Astacin"/>
    <property type="match status" value="1"/>
</dbReference>
<feature type="transmembrane region" description="Helical" evidence="4">
    <location>
        <begin position="279"/>
        <end position="297"/>
    </location>
</feature>
<dbReference type="GO" id="GO:0022857">
    <property type="term" value="F:transmembrane transporter activity"/>
    <property type="evidence" value="ECO:0007669"/>
    <property type="project" value="InterPro"/>
</dbReference>
<feature type="transmembrane region" description="Helical" evidence="4">
    <location>
        <begin position="104"/>
        <end position="125"/>
    </location>
</feature>
<evidence type="ECO:0000313" key="7">
    <source>
        <dbReference type="Proteomes" id="UP001497382"/>
    </source>
</evidence>
<feature type="transmembrane region" description="Helical" evidence="4">
    <location>
        <begin position="50"/>
        <end position="70"/>
    </location>
</feature>
<dbReference type="InterPro" id="IPR006026">
    <property type="entry name" value="Peptidase_Metallo"/>
</dbReference>
<keyword evidence="3" id="KW-0645">Protease</keyword>
<dbReference type="PANTHER" id="PTHR10127:SF850">
    <property type="entry name" value="METALLOENDOPEPTIDASE"/>
    <property type="match status" value="1"/>
</dbReference>
<comment type="caution">
    <text evidence="6">The sequence shown here is derived from an EMBL/GenBank/DDBJ whole genome shotgun (WGS) entry which is preliminary data.</text>
</comment>
<evidence type="ECO:0000256" key="3">
    <source>
        <dbReference type="PROSITE-ProRule" id="PRU01211"/>
    </source>
</evidence>
<feature type="transmembrane region" description="Helical" evidence="4">
    <location>
        <begin position="137"/>
        <end position="155"/>
    </location>
</feature>
<comment type="caution">
    <text evidence="3">Lacks conserved residue(s) required for the propagation of feature annotation.</text>
</comment>
<comment type="cofactor">
    <cofactor evidence="3">
        <name>Zn(2+)</name>
        <dbReference type="ChEBI" id="CHEBI:29105"/>
    </cofactor>
    <text evidence="3">Binds 1 zinc ion per subunit.</text>
</comment>
<feature type="transmembrane region" description="Helical" evidence="4">
    <location>
        <begin position="336"/>
        <end position="362"/>
    </location>
</feature>
<keyword evidence="3" id="KW-0479">Metal-binding</keyword>
<comment type="function">
    <text evidence="2">Zinc metalloprotease. Provoques deadhesion of endothelial cells from cell cultures, and also degradation of fibronectin, fibrinogen and gelatin in vitro. Its role in the venom is not fully understood but it might act as a spreading factor that facilitates diffusion of other venom toxins. Alternatively, it might be involved in the proteolytic processing of other venom toxins or it might play a role in extra-oral digestion of prey.</text>
</comment>
<dbReference type="CDD" id="cd04280">
    <property type="entry name" value="ZnMc_astacin_like"/>
    <property type="match status" value="1"/>
</dbReference>
<accession>A0AAV2BB86</accession>
<dbReference type="GO" id="GO:0008270">
    <property type="term" value="F:zinc ion binding"/>
    <property type="evidence" value="ECO:0007669"/>
    <property type="project" value="UniProtKB-UniRule"/>
</dbReference>
<feature type="transmembrane region" description="Helical" evidence="4">
    <location>
        <begin position="79"/>
        <end position="98"/>
    </location>
</feature>
<feature type="transmembrane region" description="Helical" evidence="4">
    <location>
        <begin position="238"/>
        <end position="259"/>
    </location>
</feature>
<keyword evidence="4" id="KW-0472">Membrane</keyword>
<dbReference type="AlphaFoldDB" id="A0AAV2BB86"/>
<protein>
    <recommendedName>
        <fullName evidence="5">Peptidase M12A domain-containing protein</fullName>
    </recommendedName>
</protein>
<feature type="transmembrane region" description="Helical" evidence="4">
    <location>
        <begin position="167"/>
        <end position="186"/>
    </location>
</feature>
<dbReference type="InterPro" id="IPR036259">
    <property type="entry name" value="MFS_trans_sf"/>
</dbReference>
<dbReference type="SUPFAM" id="SSF55486">
    <property type="entry name" value="Metalloproteases ('zincins'), catalytic domain"/>
    <property type="match status" value="1"/>
</dbReference>
<dbReference type="Gene3D" id="3.40.390.10">
    <property type="entry name" value="Collagenase (Catalytic Domain)"/>
    <property type="match status" value="1"/>
</dbReference>
<dbReference type="PANTHER" id="PTHR10127">
    <property type="entry name" value="DISCOIDIN, CUB, EGF, LAMININ , AND ZINC METALLOPROTEASE DOMAIN CONTAINING"/>
    <property type="match status" value="1"/>
</dbReference>
<name>A0AAV2BB86_9ARAC</name>
<keyword evidence="7" id="KW-1185">Reference proteome</keyword>
<feature type="transmembrane region" description="Helical" evidence="4">
    <location>
        <begin position="309"/>
        <end position="330"/>
    </location>
</feature>
<dbReference type="InterPro" id="IPR001506">
    <property type="entry name" value="Peptidase_M12A"/>
</dbReference>
<dbReference type="InterPro" id="IPR024079">
    <property type="entry name" value="MetalloPept_cat_dom_sf"/>
</dbReference>